<evidence type="ECO:0000313" key="4">
    <source>
        <dbReference type="Proteomes" id="UP001342418"/>
    </source>
</evidence>
<organism evidence="3 4">
    <name type="scientific">Nitratireductor thuwali</name>
    <dbReference type="NCBI Taxonomy" id="2267699"/>
    <lineage>
        <taxon>Bacteria</taxon>
        <taxon>Pseudomonadati</taxon>
        <taxon>Pseudomonadota</taxon>
        <taxon>Alphaproteobacteria</taxon>
        <taxon>Hyphomicrobiales</taxon>
        <taxon>Phyllobacteriaceae</taxon>
        <taxon>Nitratireductor</taxon>
    </lineage>
</organism>
<gene>
    <name evidence="3" type="primary">puuB_1</name>
    <name evidence="3" type="ORF">NTH_00347</name>
</gene>
<dbReference type="EC" id="1.4.3.-" evidence="3"/>
<sequence>MERAPDTLWHAVTGPAPAFGRLDPGATAEVAVIGGGFAGLSSALALAQRGVEVLLLEAHAVGWGASGRNAGFVVPNFSKADPAAVVARLGKETGERLLELVGQGADRVFAFARAAGLGWQAEQNGWLQPAHSAAAADMLRKRVEAWRALGRPVEWIDAAETARRTGMDIYHGALADRSGGVINPLAYARALARAAAAAGARIVEDATVTDVRPADGDGWHLATTQGAVRAGKVLLCTNAEEAGVAARLAWQVIPLNVYQIATEPLTKEAANRFSPHREPVSDTRANIFTFRLDADNRLISGGMAIVPLAAERRMGARIVRRLARELGLSDVPRVTHVWRGTAAVTPDFLPRIVRFGDGFFGATGCNGRGIAMTTMFGDVLADAVTGAPPDALPVPVSEPASIPFRPIARAAPSAFLVRGILDDWRTTRRTAAKATNTSTLKGEIP</sequence>
<evidence type="ECO:0000259" key="2">
    <source>
        <dbReference type="Pfam" id="PF01266"/>
    </source>
</evidence>
<dbReference type="Proteomes" id="UP001342418">
    <property type="component" value="Chromosome"/>
</dbReference>
<keyword evidence="4" id="KW-1185">Reference proteome</keyword>
<dbReference type="SUPFAM" id="SSF51905">
    <property type="entry name" value="FAD/NAD(P)-binding domain"/>
    <property type="match status" value="1"/>
</dbReference>
<dbReference type="GO" id="GO:0016491">
    <property type="term" value="F:oxidoreductase activity"/>
    <property type="evidence" value="ECO:0007669"/>
    <property type="project" value="UniProtKB-KW"/>
</dbReference>
<dbReference type="InterPro" id="IPR036188">
    <property type="entry name" value="FAD/NAD-bd_sf"/>
</dbReference>
<evidence type="ECO:0000256" key="1">
    <source>
        <dbReference type="ARBA" id="ARBA00023002"/>
    </source>
</evidence>
<protein>
    <submittedName>
        <fullName evidence="3">Gamma-glutamylputrescine oxidoreductase</fullName>
        <ecNumber evidence="3">1.4.3.-</ecNumber>
    </submittedName>
</protein>
<dbReference type="RefSeq" id="WP_338528376.1">
    <property type="nucleotide sequence ID" value="NZ_CP030941.1"/>
</dbReference>
<dbReference type="EMBL" id="CP030941">
    <property type="protein sequence ID" value="UUP15907.1"/>
    <property type="molecule type" value="Genomic_DNA"/>
</dbReference>
<proteinExistence type="predicted"/>
<dbReference type="Gene3D" id="3.50.50.60">
    <property type="entry name" value="FAD/NAD(P)-binding domain"/>
    <property type="match status" value="1"/>
</dbReference>
<evidence type="ECO:0000313" key="3">
    <source>
        <dbReference type="EMBL" id="UUP15907.1"/>
    </source>
</evidence>
<dbReference type="Pfam" id="PF01266">
    <property type="entry name" value="DAO"/>
    <property type="match status" value="1"/>
</dbReference>
<feature type="domain" description="FAD dependent oxidoreductase" evidence="2">
    <location>
        <begin position="30"/>
        <end position="382"/>
    </location>
</feature>
<dbReference type="PANTHER" id="PTHR13847:SF281">
    <property type="entry name" value="FAD DEPENDENT OXIDOREDUCTASE DOMAIN-CONTAINING PROTEIN"/>
    <property type="match status" value="1"/>
</dbReference>
<dbReference type="Gene3D" id="3.30.9.10">
    <property type="entry name" value="D-Amino Acid Oxidase, subunit A, domain 2"/>
    <property type="match status" value="1"/>
</dbReference>
<reference evidence="3 4" key="1">
    <citation type="submission" date="2018-07" db="EMBL/GenBank/DDBJ databases">
        <title>Genome sequence of Nitratireductor thuwali#1536.</title>
        <authorList>
            <person name="Michoud G."/>
            <person name="Merlino G."/>
            <person name="Sefrji F.O."/>
            <person name="Daffonchio D."/>
        </authorList>
    </citation>
    <scope>NUCLEOTIDE SEQUENCE [LARGE SCALE GENOMIC DNA]</scope>
    <source>
        <strain evidence="4">Nit1536</strain>
    </source>
</reference>
<dbReference type="PANTHER" id="PTHR13847">
    <property type="entry name" value="SARCOSINE DEHYDROGENASE-RELATED"/>
    <property type="match status" value="1"/>
</dbReference>
<name>A0ABY5MDN8_9HYPH</name>
<keyword evidence="1 3" id="KW-0560">Oxidoreductase</keyword>
<dbReference type="InterPro" id="IPR006076">
    <property type="entry name" value="FAD-dep_OxRdtase"/>
</dbReference>
<accession>A0ABY5MDN8</accession>